<comment type="caution">
    <text evidence="4">The sequence shown here is derived from an EMBL/GenBank/DDBJ whole genome shotgun (WGS) entry which is preliminary data.</text>
</comment>
<feature type="compositionally biased region" description="Pro residues" evidence="2">
    <location>
        <begin position="64"/>
        <end position="73"/>
    </location>
</feature>
<feature type="compositionally biased region" description="Low complexity" evidence="2">
    <location>
        <begin position="78"/>
        <end position="202"/>
    </location>
</feature>
<accession>A0ABW3FUI2</accession>
<feature type="coiled-coil region" evidence="1">
    <location>
        <begin position="319"/>
        <end position="346"/>
    </location>
</feature>
<feature type="region of interest" description="Disordered" evidence="2">
    <location>
        <begin position="255"/>
        <end position="288"/>
    </location>
</feature>
<gene>
    <name evidence="4" type="ORF">ACFQ16_12120</name>
</gene>
<sequence>MNIHVWLARPHPGHQRPEEPVHVGSGRSVPKRVRWLWLRTAALAMFFAGIALCGAPWAYASTPNPNPPNPPPAGGSQSPGNSDSSGNTGSSGNNNTPSNNTPGNNSTPGNNNTTNNNAPGSNNTPNNNVPGNSNGPSNNTPGNNNAPGNVSGNNNTPGNVPGNNNAPNNTPGSNNTSDNNSTPNNNTPNNSNTPNNNTSGNNAPPPGNNTPPPANNTPPSGNNPQPSGNTVTGGISDLVAAGAAAAGGIGGFAATRPRATGKDDDDAAKQATPGGNDPDRPDGAPLDRPLMDAATAKLARAVEDFNQTCEAYGQARRNETLAERAVANADARIEEIQAQWKAANDNVAQNFRTNYIRAQRAGPLNSTSLTMLCSYLLMIASPPAGMAGQVIARLAILGLGATTYTSAADPKTWNEQADKLIQIEYNKIEAEYLEKLKAAWKDAADARAQQANAESSAGDLGVQLVRIRAANHLDLKCRYES</sequence>
<feature type="region of interest" description="Disordered" evidence="2">
    <location>
        <begin position="63"/>
        <end position="234"/>
    </location>
</feature>
<dbReference type="EMBL" id="JBHTIW010000007">
    <property type="protein sequence ID" value="MFD0920489.1"/>
    <property type="molecule type" value="Genomic_DNA"/>
</dbReference>
<evidence type="ECO:0000256" key="2">
    <source>
        <dbReference type="SAM" id="MobiDB-lite"/>
    </source>
</evidence>
<evidence type="ECO:0000313" key="4">
    <source>
        <dbReference type="EMBL" id="MFD0920489.1"/>
    </source>
</evidence>
<evidence type="ECO:0000256" key="1">
    <source>
        <dbReference type="SAM" id="Coils"/>
    </source>
</evidence>
<keyword evidence="3" id="KW-0472">Membrane</keyword>
<evidence type="ECO:0000313" key="5">
    <source>
        <dbReference type="Proteomes" id="UP001597018"/>
    </source>
</evidence>
<evidence type="ECO:0008006" key="6">
    <source>
        <dbReference type="Google" id="ProtNLM"/>
    </source>
</evidence>
<feature type="transmembrane region" description="Helical" evidence="3">
    <location>
        <begin position="36"/>
        <end position="59"/>
    </location>
</feature>
<keyword evidence="3" id="KW-1133">Transmembrane helix</keyword>
<feature type="compositionally biased region" description="Pro residues" evidence="2">
    <location>
        <begin position="203"/>
        <end position="216"/>
    </location>
</feature>
<proteinExistence type="predicted"/>
<evidence type="ECO:0000256" key="3">
    <source>
        <dbReference type="SAM" id="Phobius"/>
    </source>
</evidence>
<feature type="region of interest" description="Disordered" evidence="2">
    <location>
        <begin position="1"/>
        <end position="26"/>
    </location>
</feature>
<dbReference type="Proteomes" id="UP001597018">
    <property type="component" value="Unassembled WGS sequence"/>
</dbReference>
<organism evidence="4 5">
    <name type="scientific">Saccharopolyspora rosea</name>
    <dbReference type="NCBI Taxonomy" id="524884"/>
    <lineage>
        <taxon>Bacteria</taxon>
        <taxon>Bacillati</taxon>
        <taxon>Actinomycetota</taxon>
        <taxon>Actinomycetes</taxon>
        <taxon>Pseudonocardiales</taxon>
        <taxon>Pseudonocardiaceae</taxon>
        <taxon>Saccharopolyspora</taxon>
    </lineage>
</organism>
<keyword evidence="3" id="KW-0812">Transmembrane</keyword>
<protein>
    <recommendedName>
        <fullName evidence="6">DUF5667 domain-containing protein</fullName>
    </recommendedName>
</protein>
<reference evidence="5" key="1">
    <citation type="journal article" date="2019" name="Int. J. Syst. Evol. Microbiol.">
        <title>The Global Catalogue of Microorganisms (GCM) 10K type strain sequencing project: providing services to taxonomists for standard genome sequencing and annotation.</title>
        <authorList>
            <consortium name="The Broad Institute Genomics Platform"/>
            <consortium name="The Broad Institute Genome Sequencing Center for Infectious Disease"/>
            <person name="Wu L."/>
            <person name="Ma J."/>
        </authorList>
    </citation>
    <scope>NUCLEOTIDE SEQUENCE [LARGE SCALE GENOMIC DNA]</scope>
    <source>
        <strain evidence="5">CCUG 56401</strain>
    </source>
</reference>
<feature type="compositionally biased region" description="Low complexity" evidence="2">
    <location>
        <begin position="217"/>
        <end position="230"/>
    </location>
</feature>
<name>A0ABW3FUI2_9PSEU</name>
<dbReference type="RefSeq" id="WP_345600155.1">
    <property type="nucleotide sequence ID" value="NZ_BAABLT010000005.1"/>
</dbReference>
<keyword evidence="5" id="KW-1185">Reference proteome</keyword>
<keyword evidence="1" id="KW-0175">Coiled coil</keyword>